<dbReference type="Gene3D" id="1.10.10.990">
    <property type="match status" value="1"/>
</dbReference>
<evidence type="ECO:0000256" key="2">
    <source>
        <dbReference type="ARBA" id="ARBA00022741"/>
    </source>
</evidence>
<dbReference type="NCBIfam" id="TIGR01450">
    <property type="entry name" value="recC"/>
    <property type="match status" value="1"/>
</dbReference>
<dbReference type="GO" id="GO:0005524">
    <property type="term" value="F:ATP binding"/>
    <property type="evidence" value="ECO:0007669"/>
    <property type="project" value="UniProtKB-UniRule"/>
</dbReference>
<evidence type="ECO:0000256" key="1">
    <source>
        <dbReference type="ARBA" id="ARBA00022722"/>
    </source>
</evidence>
<keyword evidence="4 10" id="KW-0378">Hydrolase</keyword>
<dbReference type="AlphaFoldDB" id="A0A4D6XV25"/>
<evidence type="ECO:0000256" key="10">
    <source>
        <dbReference type="HAMAP-Rule" id="MF_01486"/>
    </source>
</evidence>
<dbReference type="RefSeq" id="WP_158357954.1">
    <property type="nucleotide sequence ID" value="NZ_CP034876.1"/>
</dbReference>
<dbReference type="GO" id="GO:0008854">
    <property type="term" value="F:exodeoxyribonuclease V activity"/>
    <property type="evidence" value="ECO:0007669"/>
    <property type="project" value="InterPro"/>
</dbReference>
<comment type="miscellaneous">
    <text evidence="10">In the RecBCD complex, RecB has a slow 3'-5' helicase, an exonuclease activity and loads RecA onto ssDNA, RecD has a fast 5'-3' helicase activity, while RecC stimulates the ATPase and processivity of the RecB helicase and contributes to recognition of the Chi site.</text>
</comment>
<feature type="domain" description="RecC C-terminal" evidence="11">
    <location>
        <begin position="785"/>
        <end position="1001"/>
    </location>
</feature>
<dbReference type="GO" id="GO:0009338">
    <property type="term" value="C:exodeoxyribonuclease V complex"/>
    <property type="evidence" value="ECO:0007669"/>
    <property type="project" value="InterPro"/>
</dbReference>
<evidence type="ECO:0000256" key="9">
    <source>
        <dbReference type="ARBA" id="ARBA00023204"/>
    </source>
</evidence>
<comment type="function">
    <text evidence="10">A helicase/nuclease that prepares dsDNA breaks (DSB) for recombinational DNA repair. Binds to DSBs and unwinds DNA via a highly rapid and processive ATP-dependent bidirectional helicase activity. Unwinds dsDNA until it encounters a Chi (crossover hotspot instigator) sequence from the 3' direction. Cuts ssDNA a few nucleotides 3' to the Chi site. The properties and activities of the enzyme are changed at Chi. The Chi-altered holoenzyme produces a long 3'-ssDNA overhang and facilitates RecA-binding to the ssDNA for homologous DNA recombination and repair. Holoenzyme degrades any linearized DNA that is unable to undergo homologous recombination. In the holoenzyme this subunit recognizes the wild-type Chi sequence, and when added to isolated RecB increases its ATP-dependent helicase processivity.</text>
</comment>
<dbReference type="Pfam" id="PF04257">
    <property type="entry name" value="Exonuc_V_gamma"/>
    <property type="match status" value="1"/>
</dbReference>
<accession>A0A4D6XV25</accession>
<dbReference type="GO" id="GO:0003678">
    <property type="term" value="F:DNA helicase activity"/>
    <property type="evidence" value="ECO:0007669"/>
    <property type="project" value="UniProtKB-UniRule"/>
</dbReference>
<keyword evidence="7 10" id="KW-0067">ATP-binding</keyword>
<evidence type="ECO:0000256" key="7">
    <source>
        <dbReference type="ARBA" id="ARBA00022840"/>
    </source>
</evidence>
<dbReference type="HAMAP" id="MF_01486">
    <property type="entry name" value="RecC"/>
    <property type="match status" value="1"/>
</dbReference>
<keyword evidence="1 10" id="KW-0540">Nuclease</keyword>
<protein>
    <recommendedName>
        <fullName evidence="10">RecBCD enzyme subunit RecC</fullName>
    </recommendedName>
    <alternativeName>
        <fullName evidence="10">Exonuclease V subunit RecC</fullName>
        <shortName evidence="10">ExoV subunit RecC</shortName>
    </alternativeName>
    <alternativeName>
        <fullName evidence="10">Helicase/nuclease RecBCD subunit RecC</fullName>
    </alternativeName>
</protein>
<evidence type="ECO:0000256" key="4">
    <source>
        <dbReference type="ARBA" id="ARBA00022801"/>
    </source>
</evidence>
<keyword evidence="5 10" id="KW-0347">Helicase</keyword>
<evidence type="ECO:0000256" key="8">
    <source>
        <dbReference type="ARBA" id="ARBA00023125"/>
    </source>
</evidence>
<dbReference type="SUPFAM" id="SSF52540">
    <property type="entry name" value="P-loop containing nucleoside triphosphate hydrolases"/>
    <property type="match status" value="2"/>
</dbReference>
<dbReference type="PANTHER" id="PTHR30591">
    <property type="entry name" value="RECBCD ENZYME SUBUNIT RECC"/>
    <property type="match status" value="1"/>
</dbReference>
<dbReference type="PANTHER" id="PTHR30591:SF1">
    <property type="entry name" value="RECBCD ENZYME SUBUNIT RECC"/>
    <property type="match status" value="1"/>
</dbReference>
<dbReference type="InterPro" id="IPR027417">
    <property type="entry name" value="P-loop_NTPase"/>
</dbReference>
<keyword evidence="3 10" id="KW-0227">DNA damage</keyword>
<evidence type="ECO:0000313" key="13">
    <source>
        <dbReference type="Proteomes" id="UP000298738"/>
    </source>
</evidence>
<evidence type="ECO:0000256" key="5">
    <source>
        <dbReference type="ARBA" id="ARBA00022806"/>
    </source>
</evidence>
<dbReference type="GO" id="GO:0003677">
    <property type="term" value="F:DNA binding"/>
    <property type="evidence" value="ECO:0007669"/>
    <property type="project" value="UniProtKB-UniRule"/>
</dbReference>
<organism evidence="12 13">
    <name type="scientific">Buchnera aphidicola</name>
    <name type="common">Hyperomyzus lactucae</name>
    <dbReference type="NCBI Taxonomy" id="1241860"/>
    <lineage>
        <taxon>Bacteria</taxon>
        <taxon>Pseudomonadati</taxon>
        <taxon>Pseudomonadota</taxon>
        <taxon>Gammaproteobacteria</taxon>
        <taxon>Enterobacterales</taxon>
        <taxon>Erwiniaceae</taxon>
        <taxon>Buchnera</taxon>
    </lineage>
</organism>
<dbReference type="Gene3D" id="3.40.50.10930">
    <property type="match status" value="1"/>
</dbReference>
<dbReference type="Gene3D" id="3.40.50.300">
    <property type="entry name" value="P-loop containing nucleotide triphosphate hydrolases"/>
    <property type="match status" value="2"/>
</dbReference>
<dbReference type="SUPFAM" id="SSF52980">
    <property type="entry name" value="Restriction endonuclease-like"/>
    <property type="match status" value="1"/>
</dbReference>
<evidence type="ECO:0000313" key="12">
    <source>
        <dbReference type="EMBL" id="QCI21166.1"/>
    </source>
</evidence>
<dbReference type="OrthoDB" id="9762834at2"/>
<sequence length="1075" mass="128479">MFSVYQSNQLTVLLSKVCQIIQKKPLPNIFEKEIFIHDNKVLFQYLNIFIADKIGISTGFNLYHPNDFIWKLFRKFSYKKDLKNIFTHSIMTWKIMKILKENSSQNFYQNNNSMNNFKFSCLMAQIFEQYLLYRPNWINTWEKNEKILNIDANEKWQKKLWMEIINQTTKYNKYYCHFSNLFYLIQELIKKKIKKKDCPKRLFIISCFSLNPSYIKIFKKISPYIHIYFLYITPFRQNILHIIKEEKDFLKKKHKEYIFGDSLIKLWGKYEKIYSLYIIQSKKTKIITCFKKNRNINLLNNIKNDFFLENRLNTNKTKKKYFILTDNSISIHICFNKKHEIEILYEKLLTFFLEHPNIKAKDVVVTSFSIDSYIPYINSVFKSLSKKEQIPFFISKKFSKKTEIILSSFNTILNLSNNRFKNEEILALLDIPEIAKNFDISEEEINILYNWIEETNIRWAIDEKHKDYLSFPKIHQNTWLYGIEKLLLSYAMNNTENIWNNVLSCSLINGSRTELLEKLIIFIKKLEKWQKKLSKTQNLIYWRSLSKLIINDFFHINAKTEESIQIIQKNWIEMIDDGLLSNYSYKISIKILQKKFINKYNHTNNQKFLPDVLNFCHPSAICYIPFKIICIIGADYQSTQSTNNMESVNFLHKYPLIGDVNIYQQYCYLFLQSISCTQEYFYISYVGYSIKDASKTYPSVLVDQLLNYIAIHYCLIGDKNLSLDKNIAKISKQLCTKYKQNYFYDKKNVNIFKKKLEKTPINIDTKKHNKNVFNKKELKKNHFNKINLIDLISFWKNPIRYFVKNTLKIKFNLKQQNINITEPFVVNILDSFKIRNLLLNKIINNQDTTKLFKYYVLSGKLPYKFFGMNFWNKNIKEINSIAKKVIQNKHDTEEKKICLKIQNYQINGILSEIQSTGLLRWKPSLINYSDRISLWLEHLIYSISTGCGESKIIGYKNQTWSFSPLKSDIAYAYLLEYIEGYIRGIKTPLFLIKSGACWLDQVYDKSDNCIKDDENIKRKAYKKLLECWIGNNYIKGEKKDFYINTIIKKLNTNNIKEICKIAKKWLIPILKNRKK</sequence>
<keyword evidence="8 10" id="KW-0238">DNA-binding</keyword>
<name>A0A4D6XV25_9GAMM</name>
<dbReference type="Gene3D" id="1.10.10.160">
    <property type="match status" value="1"/>
</dbReference>
<dbReference type="Proteomes" id="UP000298738">
    <property type="component" value="Chromosome"/>
</dbReference>
<evidence type="ECO:0000256" key="3">
    <source>
        <dbReference type="ARBA" id="ARBA00022763"/>
    </source>
</evidence>
<keyword evidence="2 10" id="KW-0547">Nucleotide-binding</keyword>
<gene>
    <name evidence="10 12" type="primary">recC</name>
    <name evidence="12" type="ORF">D9V68_02310</name>
</gene>
<proteinExistence type="inferred from homology"/>
<dbReference type="Pfam" id="PF17946">
    <property type="entry name" value="RecC_C"/>
    <property type="match status" value="1"/>
</dbReference>
<dbReference type="InterPro" id="IPR041500">
    <property type="entry name" value="RecC_C"/>
</dbReference>
<reference evidence="12 13" key="2">
    <citation type="submission" date="2019-05" db="EMBL/GenBank/DDBJ databases">
        <title>Genome evolution of the obligate endosymbiont Buchnera aphidicola.</title>
        <authorList>
            <person name="Moran N.A."/>
        </authorList>
    </citation>
    <scope>NUCLEOTIDE SEQUENCE [LARGE SCALE GENOMIC DNA]</scope>
    <source>
        <strain evidence="12 13">Hla</strain>
    </source>
</reference>
<dbReference type="InterPro" id="IPR011335">
    <property type="entry name" value="Restrct_endonuc-II-like"/>
</dbReference>
<keyword evidence="6 10" id="KW-0269">Exonuclease</keyword>
<keyword evidence="9 10" id="KW-0234">DNA repair</keyword>
<dbReference type="GO" id="GO:0000724">
    <property type="term" value="P:double-strand break repair via homologous recombination"/>
    <property type="evidence" value="ECO:0007669"/>
    <property type="project" value="UniProtKB-UniRule"/>
</dbReference>
<comment type="similarity">
    <text evidence="10">Belongs to the RecC family.</text>
</comment>
<dbReference type="InterPro" id="IPR013986">
    <property type="entry name" value="DExx_box_DNA_helicase_dom_sf"/>
</dbReference>
<dbReference type="PIRSF" id="PIRSF000980">
    <property type="entry name" value="RecC"/>
    <property type="match status" value="1"/>
</dbReference>
<evidence type="ECO:0000259" key="11">
    <source>
        <dbReference type="Pfam" id="PF17946"/>
    </source>
</evidence>
<dbReference type="CDD" id="cd22353">
    <property type="entry name" value="RecC_C-like"/>
    <property type="match status" value="1"/>
</dbReference>
<dbReference type="InterPro" id="IPR006697">
    <property type="entry name" value="RecC"/>
</dbReference>
<comment type="subunit">
    <text evidence="10">Heterotrimer of RecB, RecC and RecD. All subunits contribute to DNA-binding.</text>
</comment>
<dbReference type="EMBL" id="CP034876">
    <property type="protein sequence ID" value="QCI21166.1"/>
    <property type="molecule type" value="Genomic_DNA"/>
</dbReference>
<reference evidence="12 13" key="1">
    <citation type="submission" date="2018-12" db="EMBL/GenBank/DDBJ databases">
        <authorList>
            <person name="Chong R.A."/>
        </authorList>
    </citation>
    <scope>NUCLEOTIDE SEQUENCE [LARGE SCALE GENOMIC DNA]</scope>
    <source>
        <strain evidence="12 13">Hla</strain>
    </source>
</reference>
<evidence type="ECO:0000256" key="6">
    <source>
        <dbReference type="ARBA" id="ARBA00022839"/>
    </source>
</evidence>